<gene>
    <name evidence="1" type="ORF">PDIGIT_LOCUS640</name>
</gene>
<proteinExistence type="predicted"/>
<name>A0A9W4U3R7_9PLEO</name>
<dbReference type="Proteomes" id="UP001152607">
    <property type="component" value="Unassembled WGS sequence"/>
</dbReference>
<evidence type="ECO:0000313" key="2">
    <source>
        <dbReference type="Proteomes" id="UP001152607"/>
    </source>
</evidence>
<reference evidence="1" key="1">
    <citation type="submission" date="2023-01" db="EMBL/GenBank/DDBJ databases">
        <authorList>
            <person name="Van Ghelder C."/>
            <person name="Rancurel C."/>
        </authorList>
    </citation>
    <scope>NUCLEOTIDE SEQUENCE</scope>
    <source>
        <strain evidence="1">CNCM I-4278</strain>
    </source>
</reference>
<comment type="caution">
    <text evidence="1">The sequence shown here is derived from an EMBL/GenBank/DDBJ whole genome shotgun (WGS) entry which is preliminary data.</text>
</comment>
<protein>
    <submittedName>
        <fullName evidence="1">Uncharacterized protein</fullName>
    </submittedName>
</protein>
<keyword evidence="2" id="KW-1185">Reference proteome</keyword>
<organism evidence="1 2">
    <name type="scientific">Periconia digitata</name>
    <dbReference type="NCBI Taxonomy" id="1303443"/>
    <lineage>
        <taxon>Eukaryota</taxon>
        <taxon>Fungi</taxon>
        <taxon>Dikarya</taxon>
        <taxon>Ascomycota</taxon>
        <taxon>Pezizomycotina</taxon>
        <taxon>Dothideomycetes</taxon>
        <taxon>Pleosporomycetidae</taxon>
        <taxon>Pleosporales</taxon>
        <taxon>Massarineae</taxon>
        <taxon>Periconiaceae</taxon>
        <taxon>Periconia</taxon>
    </lineage>
</organism>
<evidence type="ECO:0000313" key="1">
    <source>
        <dbReference type="EMBL" id="CAI6242434.1"/>
    </source>
</evidence>
<dbReference type="EMBL" id="CAOQHR010000001">
    <property type="protein sequence ID" value="CAI6242434.1"/>
    <property type="molecule type" value="Genomic_DNA"/>
</dbReference>
<dbReference type="AlphaFoldDB" id="A0A9W4U3R7"/>
<accession>A0A9W4U3R7</accession>
<sequence>MLIVATRGTVSIYTRIFSITLEAFKYPSNRLLSILRSHGCFVQEIFIFIGFTKITVLLKNVHLKECSSASVRVSEKDSSIYTYIYFRAQCLSSTCAPHAEDLCIIS</sequence>